<proteinExistence type="predicted"/>
<feature type="non-terminal residue" evidence="2">
    <location>
        <position position="1"/>
    </location>
</feature>
<dbReference type="InterPro" id="IPR010730">
    <property type="entry name" value="HET"/>
</dbReference>
<dbReference type="PANTHER" id="PTHR24148:SF73">
    <property type="entry name" value="HET DOMAIN PROTEIN (AFU_ORTHOLOGUE AFUA_8G01020)"/>
    <property type="match status" value="1"/>
</dbReference>
<dbReference type="OrthoDB" id="2157530at2759"/>
<name>A0A6A6E141_9PEZI</name>
<dbReference type="Proteomes" id="UP000800200">
    <property type="component" value="Unassembled WGS sequence"/>
</dbReference>
<keyword evidence="3" id="KW-1185">Reference proteome</keyword>
<feature type="domain" description="Heterokaryon incompatibility" evidence="1">
    <location>
        <begin position="5"/>
        <end position="87"/>
    </location>
</feature>
<accession>A0A6A6E141</accession>
<dbReference type="AlphaFoldDB" id="A0A6A6E141"/>
<sequence length="87" mass="10069">KRIPYTALSDTLGGTKHTNFITLNEKPFPVAKNPFLFLNQHHTFKRFSVYWIDAISINQDLVERSHQVGHMTNIFQSAERVAVWLGE</sequence>
<dbReference type="PANTHER" id="PTHR24148">
    <property type="entry name" value="ANKYRIN REPEAT DOMAIN-CONTAINING PROTEIN 39 HOMOLOG-RELATED"/>
    <property type="match status" value="1"/>
</dbReference>
<evidence type="ECO:0000259" key="1">
    <source>
        <dbReference type="Pfam" id="PF06985"/>
    </source>
</evidence>
<evidence type="ECO:0000313" key="2">
    <source>
        <dbReference type="EMBL" id="KAF2184943.1"/>
    </source>
</evidence>
<dbReference type="InterPro" id="IPR052895">
    <property type="entry name" value="HetReg/Transcr_Mod"/>
</dbReference>
<dbReference type="Pfam" id="PF06985">
    <property type="entry name" value="HET"/>
    <property type="match status" value="1"/>
</dbReference>
<gene>
    <name evidence="2" type="ORF">K469DRAFT_577746</name>
</gene>
<protein>
    <recommendedName>
        <fullName evidence="1">Heterokaryon incompatibility domain-containing protein</fullName>
    </recommendedName>
</protein>
<organism evidence="2 3">
    <name type="scientific">Zopfia rhizophila CBS 207.26</name>
    <dbReference type="NCBI Taxonomy" id="1314779"/>
    <lineage>
        <taxon>Eukaryota</taxon>
        <taxon>Fungi</taxon>
        <taxon>Dikarya</taxon>
        <taxon>Ascomycota</taxon>
        <taxon>Pezizomycotina</taxon>
        <taxon>Dothideomycetes</taxon>
        <taxon>Dothideomycetes incertae sedis</taxon>
        <taxon>Zopfiaceae</taxon>
        <taxon>Zopfia</taxon>
    </lineage>
</organism>
<reference evidence="2" key="1">
    <citation type="journal article" date="2020" name="Stud. Mycol.">
        <title>101 Dothideomycetes genomes: a test case for predicting lifestyles and emergence of pathogens.</title>
        <authorList>
            <person name="Haridas S."/>
            <person name="Albert R."/>
            <person name="Binder M."/>
            <person name="Bloem J."/>
            <person name="Labutti K."/>
            <person name="Salamov A."/>
            <person name="Andreopoulos B."/>
            <person name="Baker S."/>
            <person name="Barry K."/>
            <person name="Bills G."/>
            <person name="Bluhm B."/>
            <person name="Cannon C."/>
            <person name="Castanera R."/>
            <person name="Culley D."/>
            <person name="Daum C."/>
            <person name="Ezra D."/>
            <person name="Gonzalez J."/>
            <person name="Henrissat B."/>
            <person name="Kuo A."/>
            <person name="Liang C."/>
            <person name="Lipzen A."/>
            <person name="Lutzoni F."/>
            <person name="Magnuson J."/>
            <person name="Mondo S."/>
            <person name="Nolan M."/>
            <person name="Ohm R."/>
            <person name="Pangilinan J."/>
            <person name="Park H.-J."/>
            <person name="Ramirez L."/>
            <person name="Alfaro M."/>
            <person name="Sun H."/>
            <person name="Tritt A."/>
            <person name="Yoshinaga Y."/>
            <person name="Zwiers L.-H."/>
            <person name="Turgeon B."/>
            <person name="Goodwin S."/>
            <person name="Spatafora J."/>
            <person name="Crous P."/>
            <person name="Grigoriev I."/>
        </authorList>
    </citation>
    <scope>NUCLEOTIDE SEQUENCE</scope>
    <source>
        <strain evidence="2">CBS 207.26</strain>
    </source>
</reference>
<dbReference type="EMBL" id="ML994635">
    <property type="protein sequence ID" value="KAF2184943.1"/>
    <property type="molecule type" value="Genomic_DNA"/>
</dbReference>
<evidence type="ECO:0000313" key="3">
    <source>
        <dbReference type="Proteomes" id="UP000800200"/>
    </source>
</evidence>